<gene>
    <name evidence="2" type="ORF">M409DRAFT_59281</name>
</gene>
<dbReference type="RefSeq" id="XP_033662170.1">
    <property type="nucleotide sequence ID" value="XM_033814142.1"/>
</dbReference>
<dbReference type="Proteomes" id="UP000799537">
    <property type="component" value="Unassembled WGS sequence"/>
</dbReference>
<dbReference type="GeneID" id="54567414"/>
<evidence type="ECO:0000313" key="3">
    <source>
        <dbReference type="Proteomes" id="UP000799537"/>
    </source>
</evidence>
<proteinExistence type="predicted"/>
<name>A0A6A6C2K6_ZASCE</name>
<dbReference type="AlphaFoldDB" id="A0A6A6C2K6"/>
<sequence>MGRVSVLAWLECWVDAIWCRCGGGLAGVCAICKQQLMTTGPGEADREPSTTDVLKSETCEQDKEAEVNVRASSGNWQHQQPNGMERIWPSAAWRCEVEVAFSTCQSGEGVAAADPAANLYAHRRGTGQQLFLTMND</sequence>
<evidence type="ECO:0000313" key="2">
    <source>
        <dbReference type="EMBL" id="KAF2161281.1"/>
    </source>
</evidence>
<keyword evidence="1" id="KW-0732">Signal</keyword>
<keyword evidence="3" id="KW-1185">Reference proteome</keyword>
<reference evidence="2" key="1">
    <citation type="journal article" date="2020" name="Stud. Mycol.">
        <title>101 Dothideomycetes genomes: a test case for predicting lifestyles and emergence of pathogens.</title>
        <authorList>
            <person name="Haridas S."/>
            <person name="Albert R."/>
            <person name="Binder M."/>
            <person name="Bloem J."/>
            <person name="Labutti K."/>
            <person name="Salamov A."/>
            <person name="Andreopoulos B."/>
            <person name="Baker S."/>
            <person name="Barry K."/>
            <person name="Bills G."/>
            <person name="Bluhm B."/>
            <person name="Cannon C."/>
            <person name="Castanera R."/>
            <person name="Culley D."/>
            <person name="Daum C."/>
            <person name="Ezra D."/>
            <person name="Gonzalez J."/>
            <person name="Henrissat B."/>
            <person name="Kuo A."/>
            <person name="Liang C."/>
            <person name="Lipzen A."/>
            <person name="Lutzoni F."/>
            <person name="Magnuson J."/>
            <person name="Mondo S."/>
            <person name="Nolan M."/>
            <person name="Ohm R."/>
            <person name="Pangilinan J."/>
            <person name="Park H.-J."/>
            <person name="Ramirez L."/>
            <person name="Alfaro M."/>
            <person name="Sun H."/>
            <person name="Tritt A."/>
            <person name="Yoshinaga Y."/>
            <person name="Zwiers L.-H."/>
            <person name="Turgeon B."/>
            <person name="Goodwin S."/>
            <person name="Spatafora J."/>
            <person name="Crous P."/>
            <person name="Grigoriev I."/>
        </authorList>
    </citation>
    <scope>NUCLEOTIDE SEQUENCE</scope>
    <source>
        <strain evidence="2">ATCC 36951</strain>
    </source>
</reference>
<accession>A0A6A6C2K6</accession>
<feature type="chain" id="PRO_5025475870" evidence="1">
    <location>
        <begin position="20"/>
        <end position="136"/>
    </location>
</feature>
<protein>
    <submittedName>
        <fullName evidence="2">Uncharacterized protein</fullName>
    </submittedName>
</protein>
<feature type="signal peptide" evidence="1">
    <location>
        <begin position="1"/>
        <end position="19"/>
    </location>
</feature>
<evidence type="ECO:0000256" key="1">
    <source>
        <dbReference type="SAM" id="SignalP"/>
    </source>
</evidence>
<organism evidence="2 3">
    <name type="scientific">Zasmidium cellare ATCC 36951</name>
    <dbReference type="NCBI Taxonomy" id="1080233"/>
    <lineage>
        <taxon>Eukaryota</taxon>
        <taxon>Fungi</taxon>
        <taxon>Dikarya</taxon>
        <taxon>Ascomycota</taxon>
        <taxon>Pezizomycotina</taxon>
        <taxon>Dothideomycetes</taxon>
        <taxon>Dothideomycetidae</taxon>
        <taxon>Mycosphaerellales</taxon>
        <taxon>Mycosphaerellaceae</taxon>
        <taxon>Zasmidium</taxon>
    </lineage>
</organism>
<dbReference type="EMBL" id="ML993620">
    <property type="protein sequence ID" value="KAF2161281.1"/>
    <property type="molecule type" value="Genomic_DNA"/>
</dbReference>